<evidence type="ECO:0000256" key="2">
    <source>
        <dbReference type="SAM" id="MobiDB-lite"/>
    </source>
</evidence>
<dbReference type="EMBL" id="MNCJ02000326">
    <property type="protein sequence ID" value="KAF5781030.1"/>
    <property type="molecule type" value="Genomic_DNA"/>
</dbReference>
<reference evidence="4" key="2">
    <citation type="submission" date="2020-06" db="EMBL/GenBank/DDBJ databases">
        <title>Helianthus annuus Genome sequencing and assembly Release 2.</title>
        <authorList>
            <person name="Gouzy J."/>
            <person name="Langlade N."/>
            <person name="Munos S."/>
        </authorList>
    </citation>
    <scope>NUCLEOTIDE SEQUENCE</scope>
    <source>
        <tissue evidence="4">Leaves</tissue>
    </source>
</reference>
<dbReference type="Pfam" id="PF04195">
    <property type="entry name" value="Transposase_28"/>
    <property type="match status" value="1"/>
</dbReference>
<feature type="compositionally biased region" description="Basic and acidic residues" evidence="2">
    <location>
        <begin position="234"/>
        <end position="262"/>
    </location>
</feature>
<gene>
    <name evidence="4" type="ORF">HanXRQr2_Chr11g0478711</name>
</gene>
<reference evidence="4" key="1">
    <citation type="journal article" date="2017" name="Nature">
        <title>The sunflower genome provides insights into oil metabolism, flowering and Asterid evolution.</title>
        <authorList>
            <person name="Badouin H."/>
            <person name="Gouzy J."/>
            <person name="Grassa C.J."/>
            <person name="Murat F."/>
            <person name="Staton S.E."/>
            <person name="Cottret L."/>
            <person name="Lelandais-Briere C."/>
            <person name="Owens G.L."/>
            <person name="Carrere S."/>
            <person name="Mayjonade B."/>
            <person name="Legrand L."/>
            <person name="Gill N."/>
            <person name="Kane N.C."/>
            <person name="Bowers J.E."/>
            <person name="Hubner S."/>
            <person name="Bellec A."/>
            <person name="Berard A."/>
            <person name="Berges H."/>
            <person name="Blanchet N."/>
            <person name="Boniface M.C."/>
            <person name="Brunel D."/>
            <person name="Catrice O."/>
            <person name="Chaidir N."/>
            <person name="Claudel C."/>
            <person name="Donnadieu C."/>
            <person name="Faraut T."/>
            <person name="Fievet G."/>
            <person name="Helmstetter N."/>
            <person name="King M."/>
            <person name="Knapp S.J."/>
            <person name="Lai Z."/>
            <person name="Le Paslier M.C."/>
            <person name="Lippi Y."/>
            <person name="Lorenzon L."/>
            <person name="Mandel J.R."/>
            <person name="Marage G."/>
            <person name="Marchand G."/>
            <person name="Marquand E."/>
            <person name="Bret-Mestries E."/>
            <person name="Morien E."/>
            <person name="Nambeesan S."/>
            <person name="Nguyen T."/>
            <person name="Pegot-Espagnet P."/>
            <person name="Pouilly N."/>
            <person name="Raftis F."/>
            <person name="Sallet E."/>
            <person name="Schiex T."/>
            <person name="Thomas J."/>
            <person name="Vandecasteele C."/>
            <person name="Vares D."/>
            <person name="Vear F."/>
            <person name="Vautrin S."/>
            <person name="Crespi M."/>
            <person name="Mangin B."/>
            <person name="Burke J.M."/>
            <person name="Salse J."/>
            <person name="Munos S."/>
            <person name="Vincourt P."/>
            <person name="Rieseberg L.H."/>
            <person name="Langlade N.B."/>
        </authorList>
    </citation>
    <scope>NUCLEOTIDE SEQUENCE</scope>
    <source>
        <tissue evidence="4">Leaves</tissue>
    </source>
</reference>
<evidence type="ECO:0000313" key="5">
    <source>
        <dbReference type="Proteomes" id="UP000215914"/>
    </source>
</evidence>
<proteinExistence type="predicted"/>
<feature type="region of interest" description="Disordered" evidence="2">
    <location>
        <begin position="209"/>
        <end position="278"/>
    </location>
</feature>
<dbReference type="InterPro" id="IPR007321">
    <property type="entry name" value="Transposase_28"/>
</dbReference>
<sequence length="682" mass="78930">MKWSREIFYGLVKNFKFPQSWVVIYPEEGQTAAQAPAGHITLCWDYFTEGNFQLPVTRFVLDILDYYKFHISQLNPMGMVRIRHFEFLCRSMHIEPTVVRFRVFYELHCAQGFYSFAQRPSAKKLLLVPLKSFHEWNPKFFYINAGVIPTKMTFRGAEDIEVETLKTPQAEIWYQDMKDVPSIELPERGLVAAGMSFHWKADHHDKPVYVEDDKSSIGPEKKKRHAPAATAAPKKVDAPKVKVPKEENKAISKPKPEPRDTADIPVQNPDDPIDLYSSPEPLLRTKAVKRKQSEGGAMAQPVKKIGRKKIGKKAILMLLFPSSLLAETVDAGAAKPKSTEVVAHGPERGKSIIEEEVPVITVPSSTTTSAPPRDNVEENPIHVDQGFVVYDEEDSPIRPKETPGDYYYRRYSEKRASEIHAPMWKLKQGDTFLDWQVCRDWLQGIFPPAEVKFQEERSHDHTYHSYLEETASSTSTTHRIVREWRHMHREWDAFEASKKEVAEEKAKRIEDWSTMRWKKKAESEVALLSEERKQWREICDKDNSEKMVLWNNNNLKAEIERLKKEKAEAEAARDEARSHRERIEQREVQTYATLALRNKEIEELSLLTDQEQTKAELESAKKYLQLERVKKAEAVRRLIETEEKLECSEIARVTAESLVEPLKNDMLWMQHHGNINVSVSIL</sequence>
<name>A0A9K3HMM8_HELAN</name>
<evidence type="ECO:0000313" key="4">
    <source>
        <dbReference type="EMBL" id="KAF5781030.1"/>
    </source>
</evidence>
<dbReference type="PANTHER" id="PTHR31099">
    <property type="entry name" value="OS06G0165300 PROTEIN"/>
    <property type="match status" value="1"/>
</dbReference>
<comment type="caution">
    <text evidence="4">The sequence shown here is derived from an EMBL/GenBank/DDBJ whole genome shotgun (WGS) entry which is preliminary data.</text>
</comment>
<keyword evidence="5" id="KW-1185">Reference proteome</keyword>
<feature type="coiled-coil region" evidence="1">
    <location>
        <begin position="518"/>
        <end position="627"/>
    </location>
</feature>
<organism evidence="4 5">
    <name type="scientific">Helianthus annuus</name>
    <name type="common">Common sunflower</name>
    <dbReference type="NCBI Taxonomy" id="4232"/>
    <lineage>
        <taxon>Eukaryota</taxon>
        <taxon>Viridiplantae</taxon>
        <taxon>Streptophyta</taxon>
        <taxon>Embryophyta</taxon>
        <taxon>Tracheophyta</taxon>
        <taxon>Spermatophyta</taxon>
        <taxon>Magnoliopsida</taxon>
        <taxon>eudicotyledons</taxon>
        <taxon>Gunneridae</taxon>
        <taxon>Pentapetalae</taxon>
        <taxon>asterids</taxon>
        <taxon>campanulids</taxon>
        <taxon>Asterales</taxon>
        <taxon>Asteraceae</taxon>
        <taxon>Asteroideae</taxon>
        <taxon>Heliantheae alliance</taxon>
        <taxon>Heliantheae</taxon>
        <taxon>Helianthus</taxon>
    </lineage>
</organism>
<accession>A0A9K3HMM8</accession>
<dbReference type="PANTHER" id="PTHR31099:SF49">
    <property type="entry name" value="MYOSIN HEAVY CHAIN-LIKE PROTEIN"/>
    <property type="match status" value="1"/>
</dbReference>
<dbReference type="Gramene" id="mRNA:HanXRQr2_Chr11g0478711">
    <property type="protein sequence ID" value="mRNA:HanXRQr2_Chr11g0478711"/>
    <property type="gene ID" value="HanXRQr2_Chr11g0478711"/>
</dbReference>
<evidence type="ECO:0000256" key="1">
    <source>
        <dbReference type="SAM" id="Coils"/>
    </source>
</evidence>
<evidence type="ECO:0000259" key="3">
    <source>
        <dbReference type="Pfam" id="PF04195"/>
    </source>
</evidence>
<feature type="domain" description="Transposase (putative) gypsy type" evidence="3">
    <location>
        <begin position="46"/>
        <end position="107"/>
    </location>
</feature>
<protein>
    <recommendedName>
        <fullName evidence="3">Transposase (putative) gypsy type domain-containing protein</fullName>
    </recommendedName>
</protein>
<dbReference type="Proteomes" id="UP000215914">
    <property type="component" value="Unassembled WGS sequence"/>
</dbReference>
<keyword evidence="1" id="KW-0175">Coiled coil</keyword>
<dbReference type="AlphaFoldDB" id="A0A9K3HMM8"/>